<dbReference type="GO" id="GO:0032259">
    <property type="term" value="P:methylation"/>
    <property type="evidence" value="ECO:0007669"/>
    <property type="project" value="UniProtKB-KW"/>
</dbReference>
<dbReference type="GO" id="GO:0008171">
    <property type="term" value="F:O-methyltransferase activity"/>
    <property type="evidence" value="ECO:0007669"/>
    <property type="project" value="InterPro"/>
</dbReference>
<evidence type="ECO:0000256" key="1">
    <source>
        <dbReference type="ARBA" id="ARBA00022603"/>
    </source>
</evidence>
<feature type="active site" description="Proton acceptor" evidence="4">
    <location>
        <position position="253"/>
    </location>
</feature>
<dbReference type="PANTHER" id="PTHR43712:SF2">
    <property type="entry name" value="O-METHYLTRANSFERASE CICE"/>
    <property type="match status" value="1"/>
</dbReference>
<dbReference type="PIRSF" id="PIRSF005739">
    <property type="entry name" value="O-mtase"/>
    <property type="match status" value="1"/>
</dbReference>
<evidence type="ECO:0000256" key="4">
    <source>
        <dbReference type="PIRSR" id="PIRSR005739-1"/>
    </source>
</evidence>
<dbReference type="InterPro" id="IPR001077">
    <property type="entry name" value="COMT_C"/>
</dbReference>
<accession>A0A4Y9KXV2</accession>
<dbReference type="Proteomes" id="UP000297966">
    <property type="component" value="Unassembled WGS sequence"/>
</dbReference>
<evidence type="ECO:0000259" key="5">
    <source>
        <dbReference type="Pfam" id="PF00891"/>
    </source>
</evidence>
<protein>
    <submittedName>
        <fullName evidence="7">Methyltransferase</fullName>
    </submittedName>
</protein>
<keyword evidence="8" id="KW-1185">Reference proteome</keyword>
<dbReference type="InterPro" id="IPR036390">
    <property type="entry name" value="WH_DNA-bd_sf"/>
</dbReference>
<dbReference type="PROSITE" id="PS51683">
    <property type="entry name" value="SAM_OMT_II"/>
    <property type="match status" value="1"/>
</dbReference>
<evidence type="ECO:0000256" key="2">
    <source>
        <dbReference type="ARBA" id="ARBA00022679"/>
    </source>
</evidence>
<dbReference type="Pfam" id="PF08100">
    <property type="entry name" value="Dimerisation"/>
    <property type="match status" value="1"/>
</dbReference>
<feature type="domain" description="O-methyltransferase dimerisation" evidence="6">
    <location>
        <begin position="24"/>
        <end position="94"/>
    </location>
</feature>
<dbReference type="EMBL" id="SPQT01000076">
    <property type="protein sequence ID" value="TFV36150.1"/>
    <property type="molecule type" value="Genomic_DNA"/>
</dbReference>
<dbReference type="InterPro" id="IPR016461">
    <property type="entry name" value="COMT-like"/>
</dbReference>
<keyword evidence="3" id="KW-0949">S-adenosyl-L-methionine</keyword>
<keyword evidence="2 7" id="KW-0808">Transferase</keyword>
<comment type="caution">
    <text evidence="7">The sequence shown here is derived from an EMBL/GenBank/DDBJ whole genome shotgun (WGS) entry which is preliminary data.</text>
</comment>
<dbReference type="InterPro" id="IPR012967">
    <property type="entry name" value="COMT_dimerisation"/>
</dbReference>
<organism evidence="7 8">
    <name type="scientific">Bradyrhizobium niftali</name>
    <dbReference type="NCBI Taxonomy" id="2560055"/>
    <lineage>
        <taxon>Bacteria</taxon>
        <taxon>Pseudomonadati</taxon>
        <taxon>Pseudomonadota</taxon>
        <taxon>Alphaproteobacteria</taxon>
        <taxon>Hyphomicrobiales</taxon>
        <taxon>Nitrobacteraceae</taxon>
        <taxon>Bradyrhizobium</taxon>
    </lineage>
</organism>
<evidence type="ECO:0000313" key="7">
    <source>
        <dbReference type="EMBL" id="TFV36150.1"/>
    </source>
</evidence>
<dbReference type="Gene3D" id="3.40.50.150">
    <property type="entry name" value="Vaccinia Virus protein VP39"/>
    <property type="match status" value="1"/>
</dbReference>
<dbReference type="GO" id="GO:0046983">
    <property type="term" value="F:protein dimerization activity"/>
    <property type="evidence" value="ECO:0007669"/>
    <property type="project" value="InterPro"/>
</dbReference>
<dbReference type="Pfam" id="PF00891">
    <property type="entry name" value="Methyltransf_2"/>
    <property type="match status" value="1"/>
</dbReference>
<dbReference type="PANTHER" id="PTHR43712">
    <property type="entry name" value="PUTATIVE (AFU_ORTHOLOGUE AFUA_4G14580)-RELATED"/>
    <property type="match status" value="1"/>
</dbReference>
<evidence type="ECO:0000256" key="3">
    <source>
        <dbReference type="ARBA" id="ARBA00022691"/>
    </source>
</evidence>
<dbReference type="InterPro" id="IPR036388">
    <property type="entry name" value="WH-like_DNA-bd_sf"/>
</dbReference>
<dbReference type="RefSeq" id="WP_135179660.1">
    <property type="nucleotide sequence ID" value="NZ_SPQT01000076.1"/>
</dbReference>
<dbReference type="Gene3D" id="1.10.10.10">
    <property type="entry name" value="Winged helix-like DNA-binding domain superfamily/Winged helix DNA-binding domain"/>
    <property type="match status" value="1"/>
</dbReference>
<name>A0A4Y9KXV2_9BRAD</name>
<dbReference type="OrthoDB" id="9766840at2"/>
<dbReference type="AlphaFoldDB" id="A0A4Y9KXV2"/>
<dbReference type="CDD" id="cd02440">
    <property type="entry name" value="AdoMet_MTases"/>
    <property type="match status" value="1"/>
</dbReference>
<evidence type="ECO:0000313" key="8">
    <source>
        <dbReference type="Proteomes" id="UP000297966"/>
    </source>
</evidence>
<evidence type="ECO:0000259" key="6">
    <source>
        <dbReference type="Pfam" id="PF08100"/>
    </source>
</evidence>
<keyword evidence="1 7" id="KW-0489">Methyltransferase</keyword>
<proteinExistence type="predicted"/>
<dbReference type="SUPFAM" id="SSF46785">
    <property type="entry name" value="Winged helix' DNA-binding domain"/>
    <property type="match status" value="1"/>
</dbReference>
<reference evidence="7 8" key="1">
    <citation type="submission" date="2019-03" db="EMBL/GenBank/DDBJ databases">
        <title>Bradyrhizobium diversity isolated from nodules of Chamaecrista fasciculata.</title>
        <authorList>
            <person name="Klepa M.S."/>
            <person name="Urquiaga M.O."/>
            <person name="Hungria M."/>
            <person name="Delamuta J.R."/>
        </authorList>
    </citation>
    <scope>NUCLEOTIDE SEQUENCE [LARGE SCALE GENOMIC DNA]</scope>
    <source>
        <strain evidence="7 8">CNPSo 3448</strain>
    </source>
</reference>
<feature type="domain" description="O-methyltransferase C-terminal" evidence="5">
    <location>
        <begin position="117"/>
        <end position="323"/>
    </location>
</feature>
<dbReference type="InterPro" id="IPR029063">
    <property type="entry name" value="SAM-dependent_MTases_sf"/>
</dbReference>
<dbReference type="SUPFAM" id="SSF53335">
    <property type="entry name" value="S-adenosyl-L-methionine-dependent methyltransferases"/>
    <property type="match status" value="1"/>
</dbReference>
<sequence>MADPKPATSQVLPPHIQLIQMGRAHIVSRAVYAAAKLGLADQLASGPKNAIELAGPMNVHGPSLHRLMRTLASLGILTERPEQRFALTGLGEALKTGAPGSARSSVIFSGSPSLSGWDNVVYSVQTGKTGFEKAQGLAFFDYLAQHPEDASLFSEMMVGLNDQEPPAVAAAYDFSIFQAIVDVGGATGNMLAAVLSRHAGPRGILFDRPHVVKDAPALLDTKGVSDRVTIQPGNFFEGVPDGADAYILSHILHDWDEDQCLTILGHIRKAMKPAGRLLIVEMVLPSGDAPHPGKILDLTMLVQTGGQERTESEYASLLGMAGFGLTQVVPTSSAANIVEAVLA</sequence>
<gene>
    <name evidence="7" type="ORF">E4K65_45835</name>
</gene>